<gene>
    <name evidence="2" type="primary">lem14</name>
    <name evidence="2" type="ORF">JBJ86_07685</name>
    <name evidence="3" type="ORF">NCTC12000_01992</name>
</gene>
<evidence type="ECO:0000256" key="1">
    <source>
        <dbReference type="SAM" id="MobiDB-lite"/>
    </source>
</evidence>
<evidence type="ECO:0000313" key="2">
    <source>
        <dbReference type="EMBL" id="HAU1880119.1"/>
    </source>
</evidence>
<dbReference type="SMR" id="A0A128TXH5"/>
<dbReference type="Pfam" id="PF16848">
    <property type="entry name" value="SoDot-IcmSS"/>
    <property type="match status" value="1"/>
</dbReference>
<dbReference type="InterPro" id="IPR044887">
    <property type="entry name" value="SoDot-IcmSS_sf"/>
</dbReference>
<dbReference type="EMBL" id="DACWHX010000008">
    <property type="protein sequence ID" value="HAU1880119.1"/>
    <property type="molecule type" value="Genomic_DNA"/>
</dbReference>
<evidence type="ECO:0000313" key="3">
    <source>
        <dbReference type="EMBL" id="STX79994.1"/>
    </source>
</evidence>
<feature type="compositionally biased region" description="Basic and acidic residues" evidence="1">
    <location>
        <begin position="205"/>
        <end position="220"/>
    </location>
</feature>
<evidence type="ECO:0000313" key="4">
    <source>
        <dbReference type="Proteomes" id="UP000254631"/>
    </source>
</evidence>
<dbReference type="OMA" id="CKYLLAV"/>
<accession>A0A128TXH5</accession>
<sequence length="220" mass="25371">MSFELVAYEKLKGSIRESIITLIKSHNEKAKIIEDKLEYSVKEVSRERQPQVLVLLKTIELLDNSSKEPEDKARVLNALAYYIRDQIAATYKYTSPDNSDFYKSLTISLDLNKDNNPNREDLADMYSALEKFLRSHVYKNSDPRKGYLDKQPFAIKHYSVVDDILELSDRVHKLRHEIIIAARDLHLLQQKPKSSQGGLFSVPSGKEKVTDTHEVANHRL</sequence>
<organism evidence="3 4">
    <name type="scientific">Legionella pneumophila</name>
    <dbReference type="NCBI Taxonomy" id="446"/>
    <lineage>
        <taxon>Bacteria</taxon>
        <taxon>Pseudomonadati</taxon>
        <taxon>Pseudomonadota</taxon>
        <taxon>Gammaproteobacteria</taxon>
        <taxon>Legionellales</taxon>
        <taxon>Legionellaceae</taxon>
        <taxon>Legionella</taxon>
    </lineage>
</organism>
<dbReference type="AlphaFoldDB" id="A0A128TXH5"/>
<dbReference type="EMBL" id="UGOL01000001">
    <property type="protein sequence ID" value="STX79994.1"/>
    <property type="molecule type" value="Genomic_DNA"/>
</dbReference>
<reference evidence="3 4" key="2">
    <citation type="submission" date="2018-06" db="EMBL/GenBank/DDBJ databases">
        <authorList>
            <consortium name="Pathogen Informatics"/>
            <person name="Doyle S."/>
        </authorList>
    </citation>
    <scope>NUCLEOTIDE SEQUENCE [LARGE SCALE GENOMIC DNA]</scope>
    <source>
        <strain evidence="3 4">NCTC12000</strain>
    </source>
</reference>
<dbReference type="Gene3D" id="6.10.280.170">
    <property type="entry name" value="Substrate of the Dot/Icm secretion system"/>
    <property type="match status" value="1"/>
</dbReference>
<proteinExistence type="predicted"/>
<dbReference type="RefSeq" id="WP_010947577.1">
    <property type="nucleotide sequence ID" value="NZ_CAXYJC010000003.1"/>
</dbReference>
<reference evidence="2" key="1">
    <citation type="journal article" date="2018" name="Genome Biol.">
        <title>SKESA: strategic k-mer extension for scrupulous assemblies.</title>
        <authorList>
            <person name="Souvorov A."/>
            <person name="Agarwala R."/>
            <person name="Lipman D.J."/>
        </authorList>
    </citation>
    <scope>NUCLEOTIDE SEQUENCE</scope>
    <source>
        <strain evidence="2">AZ00058701</strain>
    </source>
</reference>
<dbReference type="InterPro" id="IPR031758">
    <property type="entry name" value="SoDot-IcmSS"/>
</dbReference>
<protein>
    <submittedName>
        <fullName evidence="2 3">Dot/Icm T4SS effector</fullName>
    </submittedName>
</protein>
<feature type="region of interest" description="Disordered" evidence="1">
    <location>
        <begin position="194"/>
        <end position="220"/>
    </location>
</feature>
<name>A0A128TXH5_LEGPN</name>
<dbReference type="Proteomes" id="UP000254631">
    <property type="component" value="Unassembled WGS sequence"/>
</dbReference>
<dbReference type="Gene3D" id="1.20.1440.330">
    <property type="match status" value="1"/>
</dbReference>
<dbReference type="Proteomes" id="UP000866496">
    <property type="component" value="Unassembled WGS sequence"/>
</dbReference>
<dbReference type="GeneID" id="57035843"/>
<reference evidence="2" key="3">
    <citation type="submission" date="2019-10" db="EMBL/GenBank/DDBJ databases">
        <authorList>
            <consortium name="NCBI Pathogen Detection Project"/>
        </authorList>
    </citation>
    <scope>NUCLEOTIDE SEQUENCE</scope>
    <source>
        <strain evidence="2">AZ00058701</strain>
    </source>
</reference>